<dbReference type="Gene3D" id="3.50.50.60">
    <property type="entry name" value="FAD/NAD(P)-binding domain"/>
    <property type="match status" value="1"/>
</dbReference>
<dbReference type="PANTHER" id="PTHR16128:SF5">
    <property type="entry name" value="FAD_NAD(P)-BINDING OXIDOREDUCTASE FAMILY PROTEIN"/>
    <property type="match status" value="1"/>
</dbReference>
<evidence type="ECO:0008006" key="3">
    <source>
        <dbReference type="Google" id="ProtNLM"/>
    </source>
</evidence>
<dbReference type="OrthoDB" id="5792777at2"/>
<accession>A0A366D673</accession>
<keyword evidence="2" id="KW-1185">Reference proteome</keyword>
<name>A0A366D673_9GAMM</name>
<reference evidence="1 2" key="1">
    <citation type="submission" date="2018-06" db="EMBL/GenBank/DDBJ databases">
        <title>Genomic Encyclopedia of Type Strains, Phase III (KMG-III): the genomes of soil and plant-associated and newly described type strains.</title>
        <authorList>
            <person name="Whitman W."/>
        </authorList>
    </citation>
    <scope>NUCLEOTIDE SEQUENCE [LARGE SCALE GENOMIC DNA]</scope>
    <source>
        <strain evidence="1 2">CECT 7732</strain>
    </source>
</reference>
<protein>
    <recommendedName>
        <fullName evidence="3">Amine oxidase domain-containing protein</fullName>
    </recommendedName>
</protein>
<proteinExistence type="predicted"/>
<evidence type="ECO:0000313" key="2">
    <source>
        <dbReference type="Proteomes" id="UP000252086"/>
    </source>
</evidence>
<evidence type="ECO:0000313" key="1">
    <source>
        <dbReference type="EMBL" id="RBO84974.1"/>
    </source>
</evidence>
<dbReference type="EMBL" id="QNRF01000002">
    <property type="protein sequence ID" value="RBO84974.1"/>
    <property type="molecule type" value="Genomic_DNA"/>
</dbReference>
<dbReference type="Proteomes" id="UP000252086">
    <property type="component" value="Unassembled WGS sequence"/>
</dbReference>
<dbReference type="InterPro" id="IPR036188">
    <property type="entry name" value="FAD/NAD-bd_sf"/>
</dbReference>
<dbReference type="Pfam" id="PF13450">
    <property type="entry name" value="NAD_binding_8"/>
    <property type="match status" value="1"/>
</dbReference>
<dbReference type="RefSeq" id="WP_113873590.1">
    <property type="nucleotide sequence ID" value="NZ_QNRF01000002.1"/>
</dbReference>
<gene>
    <name evidence="1" type="ORF">DFP76_102376</name>
</gene>
<dbReference type="AlphaFoldDB" id="A0A366D673"/>
<dbReference type="SUPFAM" id="SSF51905">
    <property type="entry name" value="FAD/NAD(P)-binding domain"/>
    <property type="match status" value="1"/>
</dbReference>
<dbReference type="PANTHER" id="PTHR16128">
    <property type="entry name" value="FAD/NAD(P)-BINDING OXIDOREDUCTASE FAMILY PROTEIN"/>
    <property type="match status" value="1"/>
</dbReference>
<dbReference type="Gene3D" id="3.90.660.10">
    <property type="match status" value="1"/>
</dbReference>
<organism evidence="1 2">
    <name type="scientific">Marinomonas aquiplantarum</name>
    <dbReference type="NCBI Taxonomy" id="491951"/>
    <lineage>
        <taxon>Bacteria</taxon>
        <taxon>Pseudomonadati</taxon>
        <taxon>Pseudomonadota</taxon>
        <taxon>Gammaproteobacteria</taxon>
        <taxon>Oceanospirillales</taxon>
        <taxon>Oceanospirillaceae</taxon>
        <taxon>Marinomonas</taxon>
    </lineage>
</organism>
<comment type="caution">
    <text evidence="1">The sequence shown here is derived from an EMBL/GenBank/DDBJ whole genome shotgun (WGS) entry which is preliminary data.</text>
</comment>
<sequence>MTTTITKQQDIPTFDVAIIGAGLAGSLCAKQLSSAGFSVCVIDKSRGSGGRAGSKRISETISCELGAPYIFASQPETKALFKNLVKTGVAAQWKQISSKQIPGFVGTPKMSSLTRHWLDQVPFITSTKVQQMDRFLEADGQLVWLLRNDQYQACAKATKVIIATPAHQAAMLLATHSDLAVLLLRANQACKQYQSQWAMWLETQPSDLNAIIELKDSPIQRMIKDNYKPAREGAEVDRWVIQASPEWTAEHLDQDKQWVAQALQQAFAEHTEQRVRQHGDPHRWFFSRYTENRGNKTYAWTPEHQVGLAADWLCQGDAEGALISALTLTDWIINNPASLQTEL</sequence>